<protein>
    <submittedName>
        <fullName evidence="5">Aldo/keto reductase</fullName>
    </submittedName>
</protein>
<keyword evidence="2" id="KW-0521">NADP</keyword>
<evidence type="ECO:0000256" key="3">
    <source>
        <dbReference type="ARBA" id="ARBA00023002"/>
    </source>
</evidence>
<sequence length="322" mass="36326">MKYRNLGNSGLQVSVLSMGSWVTFGTQHQLDSAAETIKVAYDAGVNFFDNAEGYENGESERLMGEALRKLGLPRYSYCVSSKYYFGIHPGDVVNMKQTLNRKYLIQAVEASLQRYGFDFIDIIYCHRPDPKTPIEETVHTMHDLITQGKALYWGTSEWSAGDIRAAWDIADRHGLHKPITEQSCYNLITRTRVEQEYQRLYQDIGLGVTGFSPLASGLLSGKYLNTVPENSRAELPGYTWLRNHLLRKDKNDALSQFCQISEEEFSCSAAQLAIAWCAANPRVSSVILGASSTSQMKHNLQSAEVLEKLDTEKWQWLAQLFA</sequence>
<dbReference type="PANTHER" id="PTHR43150:SF2">
    <property type="entry name" value="HYPERKINETIC, ISOFORM M"/>
    <property type="match status" value="1"/>
</dbReference>
<evidence type="ECO:0000256" key="1">
    <source>
        <dbReference type="ARBA" id="ARBA00006515"/>
    </source>
</evidence>
<dbReference type="Pfam" id="PF00248">
    <property type="entry name" value="Aldo_ket_red"/>
    <property type="match status" value="1"/>
</dbReference>
<evidence type="ECO:0000313" key="6">
    <source>
        <dbReference type="Proteomes" id="UP001228690"/>
    </source>
</evidence>
<comment type="similarity">
    <text evidence="1">Belongs to the shaker potassium channel beta subunit family.</text>
</comment>
<dbReference type="InterPro" id="IPR023210">
    <property type="entry name" value="NADP_OxRdtase_dom"/>
</dbReference>
<evidence type="ECO:0000259" key="4">
    <source>
        <dbReference type="Pfam" id="PF00248"/>
    </source>
</evidence>
<feature type="domain" description="NADP-dependent oxidoreductase" evidence="4">
    <location>
        <begin position="16"/>
        <end position="317"/>
    </location>
</feature>
<name>A0ABY8MF71_9SPIO</name>
<reference evidence="5 6" key="1">
    <citation type="submission" date="2023-04" db="EMBL/GenBank/DDBJ databases">
        <title>Spirochaete genome identified in red abalone sample constitutes a novel genus.</title>
        <authorList>
            <person name="Sharma S.P."/>
            <person name="Purcell C.M."/>
            <person name="Hyde J.R."/>
            <person name="Severin A.J."/>
        </authorList>
    </citation>
    <scope>NUCLEOTIDE SEQUENCE [LARGE SCALE GENOMIC DNA]</scope>
    <source>
        <strain evidence="5 6">SP-2023</strain>
    </source>
</reference>
<proteinExistence type="inferred from homology"/>
<dbReference type="PRINTS" id="PR01577">
    <property type="entry name" value="KCNABCHANNEL"/>
</dbReference>
<organism evidence="5 6">
    <name type="scientific">Candidatus Haliotispira prima</name>
    <dbReference type="NCBI Taxonomy" id="3034016"/>
    <lineage>
        <taxon>Bacteria</taxon>
        <taxon>Pseudomonadati</taxon>
        <taxon>Spirochaetota</taxon>
        <taxon>Spirochaetia</taxon>
        <taxon>Spirochaetales</taxon>
        <taxon>Spirochaetaceae</taxon>
        <taxon>Candidatus Haliotispira</taxon>
    </lineage>
</organism>
<gene>
    <name evidence="5" type="ORF">P0082_09125</name>
</gene>
<dbReference type="Gene3D" id="3.20.20.100">
    <property type="entry name" value="NADP-dependent oxidoreductase domain"/>
    <property type="match status" value="1"/>
</dbReference>
<dbReference type="EMBL" id="CP123443">
    <property type="protein sequence ID" value="WGK68637.1"/>
    <property type="molecule type" value="Genomic_DNA"/>
</dbReference>
<keyword evidence="3" id="KW-0560">Oxidoreductase</keyword>
<dbReference type="RefSeq" id="WP_326926823.1">
    <property type="nucleotide sequence ID" value="NZ_CP123443.1"/>
</dbReference>
<dbReference type="Proteomes" id="UP001228690">
    <property type="component" value="Chromosome"/>
</dbReference>
<accession>A0ABY8MF71</accession>
<evidence type="ECO:0000313" key="5">
    <source>
        <dbReference type="EMBL" id="WGK68637.1"/>
    </source>
</evidence>
<dbReference type="InterPro" id="IPR036812">
    <property type="entry name" value="NAD(P)_OxRdtase_dom_sf"/>
</dbReference>
<dbReference type="PANTHER" id="PTHR43150">
    <property type="entry name" value="HYPERKINETIC, ISOFORM M"/>
    <property type="match status" value="1"/>
</dbReference>
<dbReference type="SUPFAM" id="SSF51430">
    <property type="entry name" value="NAD(P)-linked oxidoreductase"/>
    <property type="match status" value="1"/>
</dbReference>
<dbReference type="InterPro" id="IPR005399">
    <property type="entry name" value="K_chnl_volt-dep_bsu_KCNAB-rel"/>
</dbReference>
<evidence type="ECO:0000256" key="2">
    <source>
        <dbReference type="ARBA" id="ARBA00022857"/>
    </source>
</evidence>
<keyword evidence="6" id="KW-1185">Reference proteome</keyword>